<reference evidence="1 2" key="1">
    <citation type="submission" date="2019-03" db="EMBL/GenBank/DDBJ databases">
        <title>Rhodobacteraceae bacterium SM1902, a new member of the family Rhodobacteraceae isolated from Yantai.</title>
        <authorList>
            <person name="Sun Y."/>
        </authorList>
    </citation>
    <scope>NUCLEOTIDE SEQUENCE [LARGE SCALE GENOMIC DNA]</scope>
    <source>
        <strain evidence="1 2">SM1902</strain>
    </source>
</reference>
<protein>
    <submittedName>
        <fullName evidence="1">Uncharacterized protein</fullName>
    </submittedName>
</protein>
<proteinExistence type="predicted"/>
<dbReference type="OrthoDB" id="4405067at2"/>
<dbReference type="EMBL" id="SMZO01000013">
    <property type="protein sequence ID" value="TDL89150.1"/>
    <property type="molecule type" value="Genomic_DNA"/>
</dbReference>
<evidence type="ECO:0000313" key="1">
    <source>
        <dbReference type="EMBL" id="TDL89150.1"/>
    </source>
</evidence>
<organism evidence="1 2">
    <name type="scientific">Meridianimarinicoccus aquatilis</name>
    <dbReference type="NCBI Taxonomy" id="2552766"/>
    <lineage>
        <taxon>Bacteria</taxon>
        <taxon>Pseudomonadati</taxon>
        <taxon>Pseudomonadota</taxon>
        <taxon>Alphaproteobacteria</taxon>
        <taxon>Rhodobacterales</taxon>
        <taxon>Paracoccaceae</taxon>
        <taxon>Meridianimarinicoccus</taxon>
    </lineage>
</organism>
<dbReference type="AlphaFoldDB" id="A0A4R6AXZ1"/>
<dbReference type="Proteomes" id="UP000294562">
    <property type="component" value="Unassembled WGS sequence"/>
</dbReference>
<name>A0A4R6AXZ1_9RHOB</name>
<evidence type="ECO:0000313" key="2">
    <source>
        <dbReference type="Proteomes" id="UP000294562"/>
    </source>
</evidence>
<sequence>MTCEVRVETLAGLRLPQSFPLRRDHVVAQAHQTADYLAKYDRRTLFYDCQYDTARGQFLITAPRLLNLWPVLRDGLRIGGRPVRGLRRKVFPKCEIISAKAPLGPVSVVFEESDLTVSPRRLDTAPFNGANAIITMSKNNPLDWIADWARFYVKAHGLTAVLFIDNGSDTYTPAQLTQTLAAVDGLHHATILSAPFAYGPLVSGRAAKIKPNFLKSAMLNMARCGPLSRANAVLNVDIDELVQGPEGTSLFDAARSAWHGTLNIGGEFVFPAPGTSGPAPQRVHTFRAIPPRISTRKWAARPTGILSKMGWFVHQVGGEPFRLVPESRDFRLVHCSAANLNWFRGPDSAQTDTLRPDATLHAMMDQVFND</sequence>
<accession>A0A4R6AXZ1</accession>
<keyword evidence="2" id="KW-1185">Reference proteome</keyword>
<gene>
    <name evidence="1" type="ORF">E2L05_07750</name>
</gene>
<dbReference type="RefSeq" id="WP_133342349.1">
    <property type="nucleotide sequence ID" value="NZ_SMZO01000013.1"/>
</dbReference>
<comment type="caution">
    <text evidence="1">The sequence shown here is derived from an EMBL/GenBank/DDBJ whole genome shotgun (WGS) entry which is preliminary data.</text>
</comment>